<protein>
    <submittedName>
        <fullName evidence="3">CBS domain-containing protein</fullName>
    </submittedName>
</protein>
<dbReference type="RefSeq" id="WP_390364669.1">
    <property type="nucleotide sequence ID" value="NZ_JBHTKJ010000073.1"/>
</dbReference>
<name>A0ABW3LQZ8_9BACI</name>
<dbReference type="InterPro" id="IPR046342">
    <property type="entry name" value="CBS_dom_sf"/>
</dbReference>
<sequence>MHTNSEKFLTTFTRIEKELKSMMSHEDAGFSRMVKILRDYNGIVKRYGDDLLEFAALRNAIVHNKIDMSYAIAEPHDSVVKRIEDIERELTQPEEVVPLFARKVYTFQETETLSSLLRVVHEKAFSKFPIYNGEDFKGLITQKGITNWIASNVETDELPTMETTLSEVLRFEERGNYKFIKSNTAVLEAVAFFREQIGRGIRLEALLITSNGQSTEKPAGIITAWDILEIP</sequence>
<evidence type="ECO:0000313" key="3">
    <source>
        <dbReference type="EMBL" id="MFD1040518.1"/>
    </source>
</evidence>
<dbReference type="Proteomes" id="UP001597040">
    <property type="component" value="Unassembled WGS sequence"/>
</dbReference>
<evidence type="ECO:0000256" key="1">
    <source>
        <dbReference type="PROSITE-ProRule" id="PRU00703"/>
    </source>
</evidence>
<evidence type="ECO:0000259" key="2">
    <source>
        <dbReference type="PROSITE" id="PS51371"/>
    </source>
</evidence>
<reference evidence="4" key="1">
    <citation type="journal article" date="2019" name="Int. J. Syst. Evol. Microbiol.">
        <title>The Global Catalogue of Microorganisms (GCM) 10K type strain sequencing project: providing services to taxonomists for standard genome sequencing and annotation.</title>
        <authorList>
            <consortium name="The Broad Institute Genomics Platform"/>
            <consortium name="The Broad Institute Genome Sequencing Center for Infectious Disease"/>
            <person name="Wu L."/>
            <person name="Ma J."/>
        </authorList>
    </citation>
    <scope>NUCLEOTIDE SEQUENCE [LARGE SCALE GENOMIC DNA]</scope>
    <source>
        <strain evidence="4">CCUG 56754</strain>
    </source>
</reference>
<gene>
    <name evidence="3" type="ORF">ACFQ3N_19250</name>
</gene>
<evidence type="ECO:0000313" key="4">
    <source>
        <dbReference type="Proteomes" id="UP001597040"/>
    </source>
</evidence>
<accession>A0ABW3LQZ8</accession>
<comment type="caution">
    <text evidence="3">The sequence shown here is derived from an EMBL/GenBank/DDBJ whole genome shotgun (WGS) entry which is preliminary data.</text>
</comment>
<dbReference type="EMBL" id="JBHTKJ010000073">
    <property type="protein sequence ID" value="MFD1040518.1"/>
    <property type="molecule type" value="Genomic_DNA"/>
</dbReference>
<feature type="domain" description="CBS" evidence="2">
    <location>
        <begin position="100"/>
        <end position="157"/>
    </location>
</feature>
<keyword evidence="1" id="KW-0129">CBS domain</keyword>
<dbReference type="Pfam" id="PF00571">
    <property type="entry name" value="CBS"/>
    <property type="match status" value="1"/>
</dbReference>
<organism evidence="3 4">
    <name type="scientific">Virgibacillus byunsanensis</name>
    <dbReference type="NCBI Taxonomy" id="570945"/>
    <lineage>
        <taxon>Bacteria</taxon>
        <taxon>Bacillati</taxon>
        <taxon>Bacillota</taxon>
        <taxon>Bacilli</taxon>
        <taxon>Bacillales</taxon>
        <taxon>Bacillaceae</taxon>
        <taxon>Virgibacillus</taxon>
    </lineage>
</organism>
<keyword evidence="4" id="KW-1185">Reference proteome</keyword>
<proteinExistence type="predicted"/>
<dbReference type="InterPro" id="IPR000644">
    <property type="entry name" value="CBS_dom"/>
</dbReference>
<dbReference type="PROSITE" id="PS51371">
    <property type="entry name" value="CBS"/>
    <property type="match status" value="1"/>
</dbReference>
<dbReference type="Gene3D" id="3.10.580.10">
    <property type="entry name" value="CBS-domain"/>
    <property type="match status" value="1"/>
</dbReference>
<dbReference type="SUPFAM" id="SSF54631">
    <property type="entry name" value="CBS-domain pair"/>
    <property type="match status" value="1"/>
</dbReference>